<evidence type="ECO:0000313" key="1">
    <source>
        <dbReference type="EMBL" id="PHJ21162.1"/>
    </source>
</evidence>
<dbReference type="EMBL" id="MIGC01002394">
    <property type="protein sequence ID" value="PHJ21162.1"/>
    <property type="molecule type" value="Genomic_DNA"/>
</dbReference>
<accession>A0A2C6KZ29</accession>
<dbReference type="VEuPathDB" id="ToxoDB:CSUI_004993"/>
<gene>
    <name evidence="1" type="ORF">CSUI_004993</name>
</gene>
<name>A0A2C6KZ29_9APIC</name>
<dbReference type="AlphaFoldDB" id="A0A2C6KZ29"/>
<dbReference type="Proteomes" id="UP000221165">
    <property type="component" value="Unassembled WGS sequence"/>
</dbReference>
<proteinExistence type="predicted"/>
<keyword evidence="2" id="KW-1185">Reference proteome</keyword>
<reference evidence="1 2" key="1">
    <citation type="journal article" date="2017" name="Int. J. Parasitol.">
        <title>The genome of the protozoan parasite Cystoisospora suis and a reverse vaccinology approach to identify vaccine candidates.</title>
        <authorList>
            <person name="Palmieri N."/>
            <person name="Shrestha A."/>
            <person name="Ruttkowski B."/>
            <person name="Beck T."/>
            <person name="Vogl C."/>
            <person name="Tomley F."/>
            <person name="Blake D.P."/>
            <person name="Joachim A."/>
        </authorList>
    </citation>
    <scope>NUCLEOTIDE SEQUENCE [LARGE SCALE GENOMIC DNA]</scope>
    <source>
        <strain evidence="1 2">Wien I</strain>
    </source>
</reference>
<evidence type="ECO:0000313" key="2">
    <source>
        <dbReference type="Proteomes" id="UP000221165"/>
    </source>
</evidence>
<organism evidence="1 2">
    <name type="scientific">Cystoisospora suis</name>
    <dbReference type="NCBI Taxonomy" id="483139"/>
    <lineage>
        <taxon>Eukaryota</taxon>
        <taxon>Sar</taxon>
        <taxon>Alveolata</taxon>
        <taxon>Apicomplexa</taxon>
        <taxon>Conoidasida</taxon>
        <taxon>Coccidia</taxon>
        <taxon>Eucoccidiorida</taxon>
        <taxon>Eimeriorina</taxon>
        <taxon>Sarcocystidae</taxon>
        <taxon>Cystoisospora</taxon>
    </lineage>
</organism>
<dbReference type="RefSeq" id="XP_067922846.1">
    <property type="nucleotide sequence ID" value="XM_068065174.1"/>
</dbReference>
<sequence length="77" mass="8617">MKGGFLEYLGERVPLCSMQPFYLLRDSAKTLGRCCGSSCFTSVDSSFLSTWRSCSYSFFSYFSLGGLSFLSPTFIFP</sequence>
<comment type="caution">
    <text evidence="1">The sequence shown here is derived from an EMBL/GenBank/DDBJ whole genome shotgun (WGS) entry which is preliminary data.</text>
</comment>
<protein>
    <submittedName>
        <fullName evidence="1">Uncharacterized protein</fullName>
    </submittedName>
</protein>
<dbReference type="GeneID" id="94428385"/>